<feature type="compositionally biased region" description="Basic and acidic residues" evidence="1">
    <location>
        <begin position="38"/>
        <end position="56"/>
    </location>
</feature>
<accession>A0AAV4I1K8</accession>
<evidence type="ECO:0000256" key="1">
    <source>
        <dbReference type="SAM" id="MobiDB-lite"/>
    </source>
</evidence>
<evidence type="ECO:0000313" key="2">
    <source>
        <dbReference type="EMBL" id="GFS04338.1"/>
    </source>
</evidence>
<protein>
    <submittedName>
        <fullName evidence="2">Uncharacterized protein</fullName>
    </submittedName>
</protein>
<proteinExistence type="predicted"/>
<evidence type="ECO:0000313" key="3">
    <source>
        <dbReference type="Proteomes" id="UP000762676"/>
    </source>
</evidence>
<dbReference type="AlphaFoldDB" id="A0AAV4I1K8"/>
<dbReference type="Proteomes" id="UP000762676">
    <property type="component" value="Unassembled WGS sequence"/>
</dbReference>
<reference evidence="2 3" key="1">
    <citation type="journal article" date="2021" name="Elife">
        <title>Chloroplast acquisition without the gene transfer in kleptoplastic sea slugs, Plakobranchus ocellatus.</title>
        <authorList>
            <person name="Maeda T."/>
            <person name="Takahashi S."/>
            <person name="Yoshida T."/>
            <person name="Shimamura S."/>
            <person name="Takaki Y."/>
            <person name="Nagai Y."/>
            <person name="Toyoda A."/>
            <person name="Suzuki Y."/>
            <person name="Arimoto A."/>
            <person name="Ishii H."/>
            <person name="Satoh N."/>
            <person name="Nishiyama T."/>
            <person name="Hasebe M."/>
            <person name="Maruyama T."/>
            <person name="Minagawa J."/>
            <person name="Obokata J."/>
            <person name="Shigenobu S."/>
        </authorList>
    </citation>
    <scope>NUCLEOTIDE SEQUENCE [LARGE SCALE GENOMIC DNA]</scope>
</reference>
<comment type="caution">
    <text evidence="2">The sequence shown here is derived from an EMBL/GenBank/DDBJ whole genome shotgun (WGS) entry which is preliminary data.</text>
</comment>
<keyword evidence="3" id="KW-1185">Reference proteome</keyword>
<organism evidence="2 3">
    <name type="scientific">Elysia marginata</name>
    <dbReference type="NCBI Taxonomy" id="1093978"/>
    <lineage>
        <taxon>Eukaryota</taxon>
        <taxon>Metazoa</taxon>
        <taxon>Spiralia</taxon>
        <taxon>Lophotrochozoa</taxon>
        <taxon>Mollusca</taxon>
        <taxon>Gastropoda</taxon>
        <taxon>Heterobranchia</taxon>
        <taxon>Euthyneura</taxon>
        <taxon>Panpulmonata</taxon>
        <taxon>Sacoglossa</taxon>
        <taxon>Placobranchoidea</taxon>
        <taxon>Plakobranchidae</taxon>
        <taxon>Elysia</taxon>
    </lineage>
</organism>
<dbReference type="EMBL" id="BMAT01013027">
    <property type="protein sequence ID" value="GFS04338.1"/>
    <property type="molecule type" value="Genomic_DNA"/>
</dbReference>
<gene>
    <name evidence="2" type="ORF">ElyMa_006492100</name>
</gene>
<feature type="region of interest" description="Disordered" evidence="1">
    <location>
        <begin position="12"/>
        <end position="56"/>
    </location>
</feature>
<sequence>MEVANRFYAVETLGDMEDIENFTASPRGYQESSNQETNQKRARGEKLSTNQEEQKNRWKEHFAELLNRPPPDNPPNIGQAEVDLEIYLEPPNTGENLGALKKTYETTCRHDQMEYQGMP</sequence>
<name>A0AAV4I1K8_9GAST</name>